<evidence type="ECO:0000313" key="2">
    <source>
        <dbReference type="EMBL" id="ALB23620.1"/>
    </source>
</evidence>
<dbReference type="Pfam" id="PF09937">
    <property type="entry name" value="DUF2169"/>
    <property type="match status" value="1"/>
</dbReference>
<dbReference type="EMBL" id="CP012508">
    <property type="protein sequence ID" value="ALB23620.1"/>
    <property type="molecule type" value="Genomic_DNA"/>
</dbReference>
<dbReference type="Proteomes" id="UP000029558">
    <property type="component" value="Chromosome"/>
</dbReference>
<organism evidence="2 3">
    <name type="scientific">Piscirickettsia salmonis</name>
    <dbReference type="NCBI Taxonomy" id="1238"/>
    <lineage>
        <taxon>Bacteria</taxon>
        <taxon>Pseudomonadati</taxon>
        <taxon>Pseudomonadota</taxon>
        <taxon>Gammaproteobacteria</taxon>
        <taxon>Thiotrichales</taxon>
        <taxon>Piscirickettsiaceae</taxon>
        <taxon>Piscirickettsia</taxon>
    </lineage>
</organism>
<sequence length="503" mass="58540">MKIYKGTEHAALTRCYGFDSRLYLTISIMVPFEISHRQLLHEKIIWKDCLGQLRDFEHLDPYGIAKKNTDILVQGAAYAQEPTEQTTVKLHFESIEKTLLVSGDRYWQESTIGSQASEAQKFQRLEVNYRNAFGGEKFSLNPLGKGLAPQKELWHLPNIEYLHDRQLQPNQSVSPASFGPIGALWQPRLDYAGTYNQEWLELHWPYFPADINWQYFNIAPVDQQLPFMLIGNEHFYLQNMNAKYPRLEGQLPGMRVRCFVESLENKDKTYAETPMQLDTCWLFPDLLAGVMVFHGQVAVIDEDASNISFLQIESEFLNGPLDIQDYKKKSTDRVKNPEKYLPKSAHDDFDDFKELESELESLFAKNRKKMDLAKQEYDKTMVDAKKKVVKMHQEMVDHQDLDYIKKMHVLNQPKATGMDMPMFKGDMPTPKGMEQWRGMQLDDFSQHMHESTAKMYEMMGKMNQSVKSLDVNDPASYDQYKQLMEQYQESMQVLLKSMQKVPG</sequence>
<evidence type="ECO:0000259" key="1">
    <source>
        <dbReference type="Pfam" id="PF09937"/>
    </source>
</evidence>
<proteinExistence type="predicted"/>
<accession>A0A1L6TE13</accession>
<name>A0A1L6TE13_PISSA</name>
<reference evidence="2 3" key="1">
    <citation type="journal article" date="2014" name="Genome Announc.">
        <title>Comparative Genome Analysis of Two Isolates of the Fish Pathogen Piscirickettsia salmonis from Different Hosts Reveals Major Differences in Virulence-Associated Secretion Systems.</title>
        <authorList>
            <person name="Bohle H."/>
            <person name="Henriquez P."/>
            <person name="Grothusen H."/>
            <person name="Navas E."/>
            <person name="Sandoval A."/>
            <person name="Bustamante F."/>
            <person name="Bustos P."/>
            <person name="Mancilla M."/>
        </authorList>
    </citation>
    <scope>NUCLEOTIDE SEQUENCE [LARGE SCALE GENOMIC DNA]</scope>
    <source>
        <strain evidence="3">B1-32597</strain>
    </source>
</reference>
<dbReference type="RefSeq" id="WP_027242857.1">
    <property type="nucleotide sequence ID" value="NZ_CP012508.1"/>
</dbReference>
<dbReference type="InterPro" id="IPR018683">
    <property type="entry name" value="DUF2169"/>
</dbReference>
<dbReference type="OrthoDB" id="237820at2"/>
<protein>
    <submittedName>
        <fullName evidence="2">Pentapeptide repeat protein</fullName>
    </submittedName>
</protein>
<evidence type="ECO:0000313" key="3">
    <source>
        <dbReference type="Proteomes" id="UP000029558"/>
    </source>
</evidence>
<dbReference type="AlphaFoldDB" id="A0A1L6TE13"/>
<gene>
    <name evidence="2" type="ORF">KU39_2442</name>
</gene>
<feature type="domain" description="DUF2169" evidence="1">
    <location>
        <begin position="62"/>
        <end position="294"/>
    </location>
</feature>